<reference evidence="3" key="1">
    <citation type="submission" date="2016-10" db="EMBL/GenBank/DDBJ databases">
        <authorList>
            <person name="Varghese N."/>
            <person name="Submissions S."/>
        </authorList>
    </citation>
    <scope>NUCLEOTIDE SEQUENCE [LARGE SCALE GENOMIC DNA]</scope>
    <source>
        <strain evidence="3">DSM 17465</strain>
    </source>
</reference>
<proteinExistence type="predicted"/>
<sequence>MSIELKPMTQADVSALMNLFQLYLYDMSKYMHWPISQEGRFEFDENIVLAYFRQADHHPYFIMSNGEIAGFALVRRYPYDADLIDMGQFFILGKFKRQGLGQAALKACLQRHPGDWQVRVLPQNAGAQSFWTKTITTLTNNAHHTSTGDYQGTEMTFIHFSSESALCSAD</sequence>
<evidence type="ECO:0000313" key="3">
    <source>
        <dbReference type="Proteomes" id="UP000183371"/>
    </source>
</evidence>
<dbReference type="Proteomes" id="UP000183371">
    <property type="component" value="Unassembled WGS sequence"/>
</dbReference>
<evidence type="ECO:0000313" key="2">
    <source>
        <dbReference type="EMBL" id="SFU04763.1"/>
    </source>
</evidence>
<gene>
    <name evidence="2" type="ORF">SAMN05444141_10759</name>
</gene>
<dbReference type="SUPFAM" id="SSF55729">
    <property type="entry name" value="Acyl-CoA N-acyltransferases (Nat)"/>
    <property type="match status" value="1"/>
</dbReference>
<dbReference type="EMBL" id="FPBD01000007">
    <property type="protein sequence ID" value="SFU04763.1"/>
    <property type="molecule type" value="Genomic_DNA"/>
</dbReference>
<evidence type="ECO:0000259" key="1">
    <source>
        <dbReference type="PROSITE" id="PS51186"/>
    </source>
</evidence>
<dbReference type="PROSITE" id="PS51186">
    <property type="entry name" value="GNAT"/>
    <property type="match status" value="1"/>
</dbReference>
<dbReference type="CDD" id="cd04301">
    <property type="entry name" value="NAT_SF"/>
    <property type="match status" value="1"/>
</dbReference>
<organism evidence="2 3">
    <name type="scientific">Pseudovibrio denitrificans</name>
    <dbReference type="NCBI Taxonomy" id="258256"/>
    <lineage>
        <taxon>Bacteria</taxon>
        <taxon>Pseudomonadati</taxon>
        <taxon>Pseudomonadota</taxon>
        <taxon>Alphaproteobacteria</taxon>
        <taxon>Hyphomicrobiales</taxon>
        <taxon>Stappiaceae</taxon>
        <taxon>Pseudovibrio</taxon>
    </lineage>
</organism>
<feature type="domain" description="N-acetyltransferase" evidence="1">
    <location>
        <begin position="3"/>
        <end position="170"/>
    </location>
</feature>
<dbReference type="RefSeq" id="WP_054784017.1">
    <property type="nucleotide sequence ID" value="NZ_FPBD01000007.1"/>
</dbReference>
<dbReference type="Gene3D" id="3.40.630.30">
    <property type="match status" value="1"/>
</dbReference>
<name>A0A1I7CZC4_9HYPH</name>
<dbReference type="Pfam" id="PF00583">
    <property type="entry name" value="Acetyltransf_1"/>
    <property type="match status" value="1"/>
</dbReference>
<keyword evidence="3" id="KW-1185">Reference proteome</keyword>
<dbReference type="InterPro" id="IPR016181">
    <property type="entry name" value="Acyl_CoA_acyltransferase"/>
</dbReference>
<protein>
    <submittedName>
        <fullName evidence="2">Predicted acetyltransferase</fullName>
    </submittedName>
</protein>
<dbReference type="AlphaFoldDB" id="A0A1I7CZC4"/>
<keyword evidence="2" id="KW-0808">Transferase</keyword>
<dbReference type="InterPro" id="IPR000182">
    <property type="entry name" value="GNAT_dom"/>
</dbReference>
<dbReference type="GO" id="GO:0016747">
    <property type="term" value="F:acyltransferase activity, transferring groups other than amino-acyl groups"/>
    <property type="evidence" value="ECO:0007669"/>
    <property type="project" value="InterPro"/>
</dbReference>
<accession>A0A1I7CZC4</accession>